<reference evidence="4 5" key="1">
    <citation type="journal article" date="2012" name="Nucleic Acids Res.">
        <title>Sequencing of the smallest Apicomplexan genome from the human pathogen Babesia microti.</title>
        <authorList>
            <person name="Cornillot E."/>
            <person name="Hadj-Kaddour K."/>
            <person name="Dassouli A."/>
            <person name="Noel B."/>
            <person name="Ranwez V."/>
            <person name="Vacherie B."/>
            <person name="Augagneur Y."/>
            <person name="Bres V."/>
            <person name="Duclos A."/>
            <person name="Randazzo S."/>
            <person name="Carcy B."/>
            <person name="Debierre-Grockiego F."/>
            <person name="Delbecq S."/>
            <person name="Moubri-Menage K."/>
            <person name="Shams-Eldin H."/>
            <person name="Usmani-Brown S."/>
            <person name="Bringaud F."/>
            <person name="Wincker P."/>
            <person name="Vivares C.P."/>
            <person name="Schwarz R.T."/>
            <person name="Schetters T.P."/>
            <person name="Krause P.J."/>
            <person name="Gorenflot A."/>
            <person name="Berry V."/>
            <person name="Barbe V."/>
            <person name="Ben Mamoun C."/>
        </authorList>
    </citation>
    <scope>NUCLEOTIDE SEQUENCE [LARGE SCALE GENOMIC DNA]</scope>
    <source>
        <strain evidence="4 5">RI</strain>
    </source>
</reference>
<dbReference type="OrthoDB" id="1700726at2759"/>
<reference evidence="4 5" key="2">
    <citation type="journal article" date="2013" name="PLoS ONE">
        <title>Whole genome mapping and re-organization of the nuclear and mitochondrial genomes of Babesia microti isolates.</title>
        <authorList>
            <person name="Cornillot E."/>
            <person name="Dassouli A."/>
            <person name="Garg A."/>
            <person name="Pachikara N."/>
            <person name="Randazzo S."/>
            <person name="Depoix D."/>
            <person name="Carcy B."/>
            <person name="Delbecq S."/>
            <person name="Frutos R."/>
            <person name="Silva J.C."/>
            <person name="Sutton R."/>
            <person name="Krause P.J."/>
            <person name="Mamoun C.B."/>
        </authorList>
    </citation>
    <scope>NUCLEOTIDE SEQUENCE [LARGE SCALE GENOMIC DNA]</scope>
    <source>
        <strain evidence="4 5">RI</strain>
    </source>
</reference>
<dbReference type="PANTHER" id="PTHR43272:SF33">
    <property type="entry name" value="AMP-BINDING DOMAIN-CONTAINING PROTEIN-RELATED"/>
    <property type="match status" value="1"/>
</dbReference>
<dbReference type="SUPFAM" id="SSF56801">
    <property type="entry name" value="Acetyl-CoA synthetase-like"/>
    <property type="match status" value="1"/>
</dbReference>
<keyword evidence="2" id="KW-0067">ATP-binding</keyword>
<gene>
    <name evidence="4" type="ORF">BMR1_03g00530</name>
</gene>
<keyword evidence="1" id="KW-0547">Nucleotide-binding</keyword>
<dbReference type="GeneID" id="24424741"/>
<dbReference type="Pfam" id="PF00501">
    <property type="entry name" value="AMP-binding"/>
    <property type="match status" value="1"/>
</dbReference>
<dbReference type="GO" id="GO:0016020">
    <property type="term" value="C:membrane"/>
    <property type="evidence" value="ECO:0007669"/>
    <property type="project" value="TreeGrafter"/>
</dbReference>
<dbReference type="Gene3D" id="3.40.50.12780">
    <property type="entry name" value="N-terminal domain of ligase-like"/>
    <property type="match status" value="1"/>
</dbReference>
<evidence type="ECO:0000256" key="1">
    <source>
        <dbReference type="ARBA" id="ARBA00022741"/>
    </source>
</evidence>
<sequence length="676" mass="75912">MIHSVPIDTNESCGNYACDANCTKVYRNVNFAKKLLHPRDFNFPVTGWEIFQRGLSKNPDAPCFGTRTISPDGSLGNYEFKTYAQVESLVKRIGSKILQFGVIEPVDTGFDCIPPCYPIGIYSPNCIEWLITEQICNAYALTIVPLYETLGNDSVMHIINETKFKILVIETKCAEKLLKTLEAQSGFKLPIKILIVVGDKLDDKLTRKLSMRIVYWNELLSQPVAPTDLIEFKPAGKDVLNTISYTSGASGIPKGVMVTQEMICCAVNSVINGVCQKDGLSVEALVTYLSYLPLAHLYERLCVNCLLCQGGKIGVYSGNVKLLLDDAKELKPTVFASVPRVYQKIFDSIMNALSEKSFVVRGIFHFALNSKLDNIKSKRTFKHLIWDTLLFNKLKRLLGGEVQWMLTGSAPLNPIVLNSLKVFFGIPIVNAYGLTECTACGLNQIAEENDATHIGAPTASIEFKLASVPNLEYLVTDRPNPRGELCLRGYNVTMGYFKNPTLTAEYFKDGWFYTGDIAELLPCGSVRIIDRSKCIFKLAQGEYISPERLENIFVQSQLIAQAYVTGRSDKYFPVAIFVLDREQVEKLLIKTADSGFNKMSYDEACKTDHVRELLQNEIEKVSIANEIKGFEKIRSFHIETVPFSPDNNLLTPTLKLRRFYAAKVYKDVIDQLYQER</sequence>
<protein>
    <submittedName>
        <fullName evidence="4">Long-chain acyl-CoA synthetase</fullName>
        <ecNumber evidence="4">6.2.1.3</ecNumber>
    </submittedName>
</protein>
<dbReference type="GO" id="GO:0005783">
    <property type="term" value="C:endoplasmic reticulum"/>
    <property type="evidence" value="ECO:0007669"/>
    <property type="project" value="TreeGrafter"/>
</dbReference>
<keyword evidence="4" id="KW-0436">Ligase</keyword>
<dbReference type="InterPro" id="IPR042099">
    <property type="entry name" value="ANL_N_sf"/>
</dbReference>
<accession>A0A1R4AB99</accession>
<dbReference type="GO" id="GO:0004467">
    <property type="term" value="F:long-chain fatty acid-CoA ligase activity"/>
    <property type="evidence" value="ECO:0007669"/>
    <property type="project" value="UniProtKB-EC"/>
</dbReference>
<dbReference type="EMBL" id="LN871598">
    <property type="protein sequence ID" value="SJK86250.1"/>
    <property type="molecule type" value="Genomic_DNA"/>
</dbReference>
<evidence type="ECO:0000259" key="3">
    <source>
        <dbReference type="Pfam" id="PF00501"/>
    </source>
</evidence>
<reference evidence="4 5" key="3">
    <citation type="journal article" date="2016" name="Sci. Rep.">
        <title>Genome-wide diversity and gene expression profiling of Babesia microti isolates identify polymorphic genes that mediate host-pathogen interactions.</title>
        <authorList>
            <person name="Silva J.C."/>
            <person name="Cornillot E."/>
            <person name="McCracken C."/>
            <person name="Usmani-Brown S."/>
            <person name="Dwivedi A."/>
            <person name="Ifeonu O.O."/>
            <person name="Crabtree J."/>
            <person name="Gotia H.T."/>
            <person name="Virji A.Z."/>
            <person name="Reynes C."/>
            <person name="Colinge J."/>
            <person name="Kumar V."/>
            <person name="Lawres L."/>
            <person name="Pazzi J.E."/>
            <person name="Pablo J.V."/>
            <person name="Hung C."/>
            <person name="Brancato J."/>
            <person name="Kumari P."/>
            <person name="Orvis J."/>
            <person name="Tretina K."/>
            <person name="Chibucos M."/>
            <person name="Ott S."/>
            <person name="Sadzewicz L."/>
            <person name="Sengamalay N."/>
            <person name="Shetty A.C."/>
            <person name="Su Q."/>
            <person name="Tallon L."/>
            <person name="Fraser C.M."/>
            <person name="Frutos R."/>
            <person name="Molina D.M."/>
            <person name="Krause P.J."/>
            <person name="Ben Mamoun C."/>
        </authorList>
    </citation>
    <scope>NUCLEOTIDE SEQUENCE [LARGE SCALE GENOMIC DNA]</scope>
    <source>
        <strain evidence="4 5">RI</strain>
    </source>
</reference>
<proteinExistence type="predicted"/>
<evidence type="ECO:0000256" key="2">
    <source>
        <dbReference type="ARBA" id="ARBA00022840"/>
    </source>
</evidence>
<dbReference type="PANTHER" id="PTHR43272">
    <property type="entry name" value="LONG-CHAIN-FATTY-ACID--COA LIGASE"/>
    <property type="match status" value="1"/>
</dbReference>
<dbReference type="GO" id="GO:0005524">
    <property type="term" value="F:ATP binding"/>
    <property type="evidence" value="ECO:0007669"/>
    <property type="project" value="UniProtKB-KW"/>
</dbReference>
<dbReference type="KEGG" id="bmic:BMR1_03g00530"/>
<dbReference type="Proteomes" id="UP000002899">
    <property type="component" value="Chromosome III"/>
</dbReference>
<organism evidence="4 5">
    <name type="scientific">Babesia microti (strain RI)</name>
    <dbReference type="NCBI Taxonomy" id="1133968"/>
    <lineage>
        <taxon>Eukaryota</taxon>
        <taxon>Sar</taxon>
        <taxon>Alveolata</taxon>
        <taxon>Apicomplexa</taxon>
        <taxon>Aconoidasida</taxon>
        <taxon>Piroplasmida</taxon>
        <taxon>Babesiidae</taxon>
        <taxon>Babesia</taxon>
    </lineage>
</organism>
<dbReference type="VEuPathDB" id="PiroplasmaDB:BMR1_03g00530"/>
<evidence type="ECO:0000313" key="5">
    <source>
        <dbReference type="Proteomes" id="UP000002899"/>
    </source>
</evidence>
<keyword evidence="5" id="KW-1185">Reference proteome</keyword>
<dbReference type="EC" id="6.2.1.3" evidence="4"/>
<dbReference type="InterPro" id="IPR000873">
    <property type="entry name" value="AMP-dep_synth/lig_dom"/>
</dbReference>
<evidence type="ECO:0000313" key="4">
    <source>
        <dbReference type="EMBL" id="SJK86250.1"/>
    </source>
</evidence>
<dbReference type="RefSeq" id="XP_021338432.1">
    <property type="nucleotide sequence ID" value="XM_021481843.1"/>
</dbReference>
<dbReference type="AlphaFoldDB" id="A0A1R4AB99"/>
<name>A0A1R4AB99_BABMR</name>
<feature type="domain" description="AMP-dependent synthetase/ligase" evidence="3">
    <location>
        <begin position="52"/>
        <end position="497"/>
    </location>
</feature>